<feature type="region of interest" description="Disordered" evidence="1">
    <location>
        <begin position="352"/>
        <end position="373"/>
    </location>
</feature>
<dbReference type="GO" id="GO:0030020">
    <property type="term" value="F:extracellular matrix structural constituent conferring tensile strength"/>
    <property type="evidence" value="ECO:0007669"/>
    <property type="project" value="TreeGrafter"/>
</dbReference>
<keyword evidence="2" id="KW-0176">Collagen</keyword>
<dbReference type="EMBL" id="BRZM01000034">
    <property type="protein sequence ID" value="GLD58534.1"/>
    <property type="molecule type" value="Genomic_DNA"/>
</dbReference>
<feature type="region of interest" description="Disordered" evidence="1">
    <location>
        <begin position="259"/>
        <end position="314"/>
    </location>
</feature>
<evidence type="ECO:0000313" key="2">
    <source>
        <dbReference type="EMBL" id="GLD58534.1"/>
    </source>
</evidence>
<feature type="compositionally biased region" description="Pro residues" evidence="1">
    <location>
        <begin position="290"/>
        <end position="313"/>
    </location>
</feature>
<dbReference type="GO" id="GO:0031012">
    <property type="term" value="C:extracellular matrix"/>
    <property type="evidence" value="ECO:0007669"/>
    <property type="project" value="TreeGrafter"/>
</dbReference>
<dbReference type="Proteomes" id="UP001279410">
    <property type="component" value="Unassembled WGS sequence"/>
</dbReference>
<dbReference type="GO" id="GO:0005615">
    <property type="term" value="C:extracellular space"/>
    <property type="evidence" value="ECO:0007669"/>
    <property type="project" value="TreeGrafter"/>
</dbReference>
<dbReference type="PANTHER" id="PTHR24023:SF1109">
    <property type="entry name" value="COLLAGEN ALPHA-4(IV) CHAIN-LIKE"/>
    <property type="match status" value="1"/>
</dbReference>
<comment type="caution">
    <text evidence="2">The sequence shown here is derived from an EMBL/GenBank/DDBJ whole genome shotgun (WGS) entry which is preliminary data.</text>
</comment>
<dbReference type="Pfam" id="PF01391">
    <property type="entry name" value="Collagen"/>
    <property type="match status" value="2"/>
</dbReference>
<evidence type="ECO:0000313" key="3">
    <source>
        <dbReference type="Proteomes" id="UP001279410"/>
    </source>
</evidence>
<dbReference type="GO" id="GO:0030198">
    <property type="term" value="P:extracellular matrix organization"/>
    <property type="evidence" value="ECO:0007669"/>
    <property type="project" value="TreeGrafter"/>
</dbReference>
<dbReference type="InterPro" id="IPR050149">
    <property type="entry name" value="Collagen_superfamily"/>
</dbReference>
<reference evidence="2" key="1">
    <citation type="submission" date="2022-08" db="EMBL/GenBank/DDBJ databases">
        <title>Genome sequencing of akame (Lates japonicus).</title>
        <authorList>
            <person name="Hashiguchi Y."/>
            <person name="Takahashi H."/>
        </authorList>
    </citation>
    <scope>NUCLEOTIDE SEQUENCE</scope>
    <source>
        <strain evidence="2">Kochi</strain>
    </source>
</reference>
<sequence length="482" mass="51347">MKGHSERKAGWELRDCMAQRGPKEAVVTLEQVASLVCQEWMAVMGQGVSQVSLVFLVLMVSMGPQDYLDLKEVKVNLGMLVPFQDFLGSVGKMESMVYLEDEETLGPKATLAFLVLRDLRGRKDLKVPEDHQATLEDHWQVIKGEQGPPGPQGTEEVIEFPPDFLPPKGYKGEKGLPGRCGPKGKMSEIGDYIGEEMKGEQGIFGFPGIPGSPGFPGRDGPTGPEGLRGEKGLPGLIGRTGPKGYSGDPGLPGLLSFHNGSNARGAKGEQGYPGSPGLPGDPGDMGMHGPPGPPGLTAPEVPGLPGPRGPPGPRGYKGEPGRFNDFEINPLPGPKGTKGLPGPKGVIGLPGRPGPSGLPGTQGLKGDPGLKGDVGPRGPQDYLVPEVTLVFLDPKGFQGLRVPQVLVFQALRGHLDLKEIRDILACQEFLDGQALQVKLRNAVMRTRLDHLVPRVSQVPQGFQVSQEEKVFQELQDMQAIKA</sequence>
<keyword evidence="3" id="KW-1185">Reference proteome</keyword>
<protein>
    <submittedName>
        <fullName evidence="2">Collagen alpha-4(IV) chain-like protein</fullName>
    </submittedName>
</protein>
<name>A0AAD3MSF4_LATJO</name>
<evidence type="ECO:0000256" key="1">
    <source>
        <dbReference type="SAM" id="MobiDB-lite"/>
    </source>
</evidence>
<dbReference type="InterPro" id="IPR008160">
    <property type="entry name" value="Collagen"/>
</dbReference>
<proteinExistence type="predicted"/>
<dbReference type="AlphaFoldDB" id="A0AAD3MSF4"/>
<accession>A0AAD3MSF4</accession>
<organism evidence="2 3">
    <name type="scientific">Lates japonicus</name>
    <name type="common">Japanese lates</name>
    <dbReference type="NCBI Taxonomy" id="270547"/>
    <lineage>
        <taxon>Eukaryota</taxon>
        <taxon>Metazoa</taxon>
        <taxon>Chordata</taxon>
        <taxon>Craniata</taxon>
        <taxon>Vertebrata</taxon>
        <taxon>Euteleostomi</taxon>
        <taxon>Actinopterygii</taxon>
        <taxon>Neopterygii</taxon>
        <taxon>Teleostei</taxon>
        <taxon>Neoteleostei</taxon>
        <taxon>Acanthomorphata</taxon>
        <taxon>Carangaria</taxon>
        <taxon>Carangaria incertae sedis</taxon>
        <taxon>Centropomidae</taxon>
        <taxon>Lates</taxon>
    </lineage>
</organism>
<dbReference type="GO" id="GO:0005581">
    <property type="term" value="C:collagen trimer"/>
    <property type="evidence" value="ECO:0007669"/>
    <property type="project" value="UniProtKB-KW"/>
</dbReference>
<gene>
    <name evidence="2" type="ORF">AKAME5_001063900</name>
</gene>
<dbReference type="PANTHER" id="PTHR24023">
    <property type="entry name" value="COLLAGEN ALPHA"/>
    <property type="match status" value="1"/>
</dbReference>